<gene>
    <name evidence="1" type="ORF">ACLA_077870</name>
</gene>
<evidence type="ECO:0000313" key="1">
    <source>
        <dbReference type="EMBL" id="EAW09040.1"/>
    </source>
</evidence>
<dbReference type="RefSeq" id="XP_001270466.1">
    <property type="nucleotide sequence ID" value="XM_001270465.1"/>
</dbReference>
<proteinExistence type="predicted"/>
<dbReference type="EMBL" id="DS027057">
    <property type="protein sequence ID" value="EAW09040.1"/>
    <property type="molecule type" value="Genomic_DNA"/>
</dbReference>
<dbReference type="GeneID" id="4702647"/>
<organism evidence="1 2">
    <name type="scientific">Aspergillus clavatus (strain ATCC 1007 / CBS 513.65 / DSM 816 / NCTC 3887 / NRRL 1 / QM 1276 / 107)</name>
    <dbReference type="NCBI Taxonomy" id="344612"/>
    <lineage>
        <taxon>Eukaryota</taxon>
        <taxon>Fungi</taxon>
        <taxon>Dikarya</taxon>
        <taxon>Ascomycota</taxon>
        <taxon>Pezizomycotina</taxon>
        <taxon>Eurotiomycetes</taxon>
        <taxon>Eurotiomycetidae</taxon>
        <taxon>Eurotiales</taxon>
        <taxon>Aspergillaceae</taxon>
        <taxon>Aspergillus</taxon>
        <taxon>Aspergillus subgen. Fumigati</taxon>
    </lineage>
</organism>
<sequence>MAYTKQLPESLCIVRATMVSFPSKPAAHAYFRNAPAWLPRLEGTTVYRGAFGGEEM</sequence>
<evidence type="ECO:0000313" key="2">
    <source>
        <dbReference type="Proteomes" id="UP000006701"/>
    </source>
</evidence>
<dbReference type="VEuPathDB" id="FungiDB:ACLA_077870"/>
<keyword evidence="2" id="KW-1185">Reference proteome</keyword>
<protein>
    <recommendedName>
        <fullName evidence="3">DUF1330 domain-containing protein</fullName>
    </recommendedName>
</protein>
<dbReference type="AlphaFoldDB" id="A1CLR1"/>
<evidence type="ECO:0008006" key="3">
    <source>
        <dbReference type="Google" id="ProtNLM"/>
    </source>
</evidence>
<dbReference type="KEGG" id="act:ACLA_077870"/>
<accession>A1CLR1</accession>
<dbReference type="Proteomes" id="UP000006701">
    <property type="component" value="Unassembled WGS sequence"/>
</dbReference>
<name>A1CLR1_ASPCL</name>
<dbReference type="OrthoDB" id="9985472at2759"/>
<reference evidence="1 2" key="1">
    <citation type="journal article" date="2008" name="PLoS Genet.">
        <title>Genomic islands in the pathogenic filamentous fungus Aspergillus fumigatus.</title>
        <authorList>
            <person name="Fedorova N.D."/>
            <person name="Khaldi N."/>
            <person name="Joardar V.S."/>
            <person name="Maiti R."/>
            <person name="Amedeo P."/>
            <person name="Anderson M.J."/>
            <person name="Crabtree J."/>
            <person name="Silva J.C."/>
            <person name="Badger J.H."/>
            <person name="Albarraq A."/>
            <person name="Angiuoli S."/>
            <person name="Bussey H."/>
            <person name="Bowyer P."/>
            <person name="Cotty P.J."/>
            <person name="Dyer P.S."/>
            <person name="Egan A."/>
            <person name="Galens K."/>
            <person name="Fraser-Liggett C.M."/>
            <person name="Haas B.J."/>
            <person name="Inman J.M."/>
            <person name="Kent R."/>
            <person name="Lemieux S."/>
            <person name="Malavazi I."/>
            <person name="Orvis J."/>
            <person name="Roemer T."/>
            <person name="Ronning C.M."/>
            <person name="Sundaram J.P."/>
            <person name="Sutton G."/>
            <person name="Turner G."/>
            <person name="Venter J.C."/>
            <person name="White O.R."/>
            <person name="Whitty B.R."/>
            <person name="Youngman P."/>
            <person name="Wolfe K.H."/>
            <person name="Goldman G.H."/>
            <person name="Wortman J.R."/>
            <person name="Jiang B."/>
            <person name="Denning D.W."/>
            <person name="Nierman W.C."/>
        </authorList>
    </citation>
    <scope>NUCLEOTIDE SEQUENCE [LARGE SCALE GENOMIC DNA]</scope>
    <source>
        <strain evidence="2">ATCC 1007 / CBS 513.65 / DSM 816 / NCTC 3887 / NRRL 1</strain>
    </source>
</reference>
<dbReference type="HOGENOM" id="CLU_3013779_0_0_1"/>